<comment type="similarity">
    <text evidence="2">Belongs to the chromate ion transporter (CHR) (TC 2.A.51) family.</text>
</comment>
<reference evidence="9" key="1">
    <citation type="journal article" date="2019" name="Int. J. Syst. Evol. Microbiol.">
        <title>The Global Catalogue of Microorganisms (GCM) 10K type strain sequencing project: providing services to taxonomists for standard genome sequencing and annotation.</title>
        <authorList>
            <consortium name="The Broad Institute Genomics Platform"/>
            <consortium name="The Broad Institute Genome Sequencing Center for Infectious Disease"/>
            <person name="Wu L."/>
            <person name="Ma J."/>
        </authorList>
    </citation>
    <scope>NUCLEOTIDE SEQUENCE [LARGE SCALE GENOMIC DNA]</scope>
    <source>
        <strain evidence="9">CGMCC 4.7357</strain>
    </source>
</reference>
<dbReference type="PANTHER" id="PTHR43663:SF2">
    <property type="entry name" value="CHROMATE TRANSPORT PROTEIN-RELATED"/>
    <property type="match status" value="1"/>
</dbReference>
<keyword evidence="9" id="KW-1185">Reference proteome</keyword>
<evidence type="ECO:0000256" key="4">
    <source>
        <dbReference type="ARBA" id="ARBA00022692"/>
    </source>
</evidence>
<keyword evidence="5 7" id="KW-1133">Transmembrane helix</keyword>
<dbReference type="RefSeq" id="WP_380078115.1">
    <property type="nucleotide sequence ID" value="NZ_JBHSGO010000113.1"/>
</dbReference>
<keyword evidence="6 7" id="KW-0472">Membrane</keyword>
<comment type="caution">
    <text evidence="8">The sequence shown here is derived from an EMBL/GenBank/DDBJ whole genome shotgun (WGS) entry which is preliminary data.</text>
</comment>
<dbReference type="Proteomes" id="UP001596020">
    <property type="component" value="Unassembled WGS sequence"/>
</dbReference>
<dbReference type="Pfam" id="PF02417">
    <property type="entry name" value="Chromate_transp"/>
    <property type="match status" value="1"/>
</dbReference>
<proteinExistence type="inferred from homology"/>
<gene>
    <name evidence="8" type="ORF">ACFO3G_03755</name>
</gene>
<sequence length="199" mass="22164">MSQLWKLFATFFKIGGFTFGGGYAMLPIIEDALVTKNKWLSREEFLDLFAVAQSLPGVFAVNISLFLGYKLKGIRGAIISALGTTLPSFLVILAIAMYFATFKDNPIVIKIFNGIRPAVVAMIAAPVITTWRSMKMKRSALWIPILSCFLVWYMGVSPVLIIVASAFLGILYTFYIKKLIKRKVSSEDDSSNNNQQQSK</sequence>
<protein>
    <submittedName>
        <fullName evidence="8">Chromate transporter</fullName>
    </submittedName>
</protein>
<evidence type="ECO:0000256" key="1">
    <source>
        <dbReference type="ARBA" id="ARBA00004651"/>
    </source>
</evidence>
<dbReference type="InterPro" id="IPR052518">
    <property type="entry name" value="CHR_Transporter"/>
</dbReference>
<feature type="transmembrane region" description="Helical" evidence="7">
    <location>
        <begin position="160"/>
        <end position="176"/>
    </location>
</feature>
<keyword evidence="4 7" id="KW-0812">Transmembrane</keyword>
<dbReference type="EMBL" id="JBHSGO010000113">
    <property type="protein sequence ID" value="MFC4665728.1"/>
    <property type="molecule type" value="Genomic_DNA"/>
</dbReference>
<evidence type="ECO:0000256" key="7">
    <source>
        <dbReference type="SAM" id="Phobius"/>
    </source>
</evidence>
<evidence type="ECO:0000256" key="3">
    <source>
        <dbReference type="ARBA" id="ARBA00022475"/>
    </source>
</evidence>
<dbReference type="PANTHER" id="PTHR43663">
    <property type="entry name" value="CHROMATE TRANSPORT PROTEIN-RELATED"/>
    <property type="match status" value="1"/>
</dbReference>
<dbReference type="InterPro" id="IPR003370">
    <property type="entry name" value="Chromate_transpt"/>
</dbReference>
<comment type="subcellular location">
    <subcellularLocation>
        <location evidence="1">Cell membrane</location>
        <topology evidence="1">Multi-pass membrane protein</topology>
    </subcellularLocation>
</comment>
<feature type="transmembrane region" description="Helical" evidence="7">
    <location>
        <begin position="49"/>
        <end position="69"/>
    </location>
</feature>
<evidence type="ECO:0000313" key="8">
    <source>
        <dbReference type="EMBL" id="MFC4665728.1"/>
    </source>
</evidence>
<keyword evidence="3" id="KW-1003">Cell membrane</keyword>
<accession>A0ABV9K6X5</accession>
<name>A0ABV9K6X5_9PORP</name>
<feature type="transmembrane region" description="Helical" evidence="7">
    <location>
        <begin position="7"/>
        <end position="29"/>
    </location>
</feature>
<evidence type="ECO:0000256" key="5">
    <source>
        <dbReference type="ARBA" id="ARBA00022989"/>
    </source>
</evidence>
<feature type="transmembrane region" description="Helical" evidence="7">
    <location>
        <begin position="107"/>
        <end position="127"/>
    </location>
</feature>
<evidence type="ECO:0000256" key="2">
    <source>
        <dbReference type="ARBA" id="ARBA00005262"/>
    </source>
</evidence>
<feature type="transmembrane region" description="Helical" evidence="7">
    <location>
        <begin position="76"/>
        <end position="101"/>
    </location>
</feature>
<organism evidence="8 9">
    <name type="scientific">Falsiporphyromonas endometrii</name>
    <dbReference type="NCBI Taxonomy" id="1387297"/>
    <lineage>
        <taxon>Bacteria</taxon>
        <taxon>Pseudomonadati</taxon>
        <taxon>Bacteroidota</taxon>
        <taxon>Bacteroidia</taxon>
        <taxon>Bacteroidales</taxon>
        <taxon>Porphyromonadaceae</taxon>
        <taxon>Falsiporphyromonas</taxon>
    </lineage>
</organism>
<evidence type="ECO:0000256" key="6">
    <source>
        <dbReference type="ARBA" id="ARBA00023136"/>
    </source>
</evidence>
<evidence type="ECO:0000313" key="9">
    <source>
        <dbReference type="Proteomes" id="UP001596020"/>
    </source>
</evidence>